<protein>
    <submittedName>
        <fullName evidence="1">Uncharacterized protein</fullName>
    </submittedName>
</protein>
<dbReference type="OrthoDB" id="5428055at2759"/>
<feature type="non-terminal residue" evidence="1">
    <location>
        <position position="374"/>
    </location>
</feature>
<sequence>MLFDEDSVPRCEAEEVQDFCRGARLQNIESGIDPVARRRAAWLDDRSLHQSKFNENSRMYGNPLSPAELYWCLKEKRFNVRDKVNAHRRLIYISNLDPYYILALINTASSHQVSALRDAIWKHLAWQMSIKVKIPPKGYSAFTLEFHVPYFALRDSNSWSEVAHSENRRPSRRWIDLSFLKVRPQLREKSTYGICEAQISLVICGIANSRWVAYSFVDTEFDDEDLLSENSSDENFHEDPIAGTCSNRIIDADSPLWDPREYFLVVVEFRMSQVLKEWRNLVRKVECYISDYRDQLSFIHGRNQTTDDLQQAFDWTMQAIGLLLQLRGCLSETTKAWEIFSSAEGDLAYFSDVVAHRRNLSLFVIKENFEALKC</sequence>
<dbReference type="EMBL" id="ML994613">
    <property type="protein sequence ID" value="KAF2193385.1"/>
    <property type="molecule type" value="Genomic_DNA"/>
</dbReference>
<gene>
    <name evidence="1" type="ORF">K469DRAFT_734797</name>
</gene>
<proteinExistence type="predicted"/>
<evidence type="ECO:0000313" key="1">
    <source>
        <dbReference type="EMBL" id="KAF2193385.1"/>
    </source>
</evidence>
<dbReference type="AlphaFoldDB" id="A0A6A6EQF1"/>
<organism evidence="1 2">
    <name type="scientific">Zopfia rhizophila CBS 207.26</name>
    <dbReference type="NCBI Taxonomy" id="1314779"/>
    <lineage>
        <taxon>Eukaryota</taxon>
        <taxon>Fungi</taxon>
        <taxon>Dikarya</taxon>
        <taxon>Ascomycota</taxon>
        <taxon>Pezizomycotina</taxon>
        <taxon>Dothideomycetes</taxon>
        <taxon>Dothideomycetes incertae sedis</taxon>
        <taxon>Zopfiaceae</taxon>
        <taxon>Zopfia</taxon>
    </lineage>
</organism>
<name>A0A6A6EQF1_9PEZI</name>
<keyword evidence="2" id="KW-1185">Reference proteome</keyword>
<evidence type="ECO:0000313" key="2">
    <source>
        <dbReference type="Proteomes" id="UP000800200"/>
    </source>
</evidence>
<dbReference type="Proteomes" id="UP000800200">
    <property type="component" value="Unassembled WGS sequence"/>
</dbReference>
<reference evidence="1" key="1">
    <citation type="journal article" date="2020" name="Stud. Mycol.">
        <title>101 Dothideomycetes genomes: a test case for predicting lifestyles and emergence of pathogens.</title>
        <authorList>
            <person name="Haridas S."/>
            <person name="Albert R."/>
            <person name="Binder M."/>
            <person name="Bloem J."/>
            <person name="Labutti K."/>
            <person name="Salamov A."/>
            <person name="Andreopoulos B."/>
            <person name="Baker S."/>
            <person name="Barry K."/>
            <person name="Bills G."/>
            <person name="Bluhm B."/>
            <person name="Cannon C."/>
            <person name="Castanera R."/>
            <person name="Culley D."/>
            <person name="Daum C."/>
            <person name="Ezra D."/>
            <person name="Gonzalez J."/>
            <person name="Henrissat B."/>
            <person name="Kuo A."/>
            <person name="Liang C."/>
            <person name="Lipzen A."/>
            <person name="Lutzoni F."/>
            <person name="Magnuson J."/>
            <person name="Mondo S."/>
            <person name="Nolan M."/>
            <person name="Ohm R."/>
            <person name="Pangilinan J."/>
            <person name="Park H.-J."/>
            <person name="Ramirez L."/>
            <person name="Alfaro M."/>
            <person name="Sun H."/>
            <person name="Tritt A."/>
            <person name="Yoshinaga Y."/>
            <person name="Zwiers L.-H."/>
            <person name="Turgeon B."/>
            <person name="Goodwin S."/>
            <person name="Spatafora J."/>
            <person name="Crous P."/>
            <person name="Grigoriev I."/>
        </authorList>
    </citation>
    <scope>NUCLEOTIDE SEQUENCE</scope>
    <source>
        <strain evidence="1">CBS 207.26</strain>
    </source>
</reference>
<accession>A0A6A6EQF1</accession>